<evidence type="ECO:0000313" key="7">
    <source>
        <dbReference type="EMBL" id="KAK7507976.1"/>
    </source>
</evidence>
<evidence type="ECO:0008006" key="9">
    <source>
        <dbReference type="Google" id="ProtNLM"/>
    </source>
</evidence>
<dbReference type="InterPro" id="IPR034294">
    <property type="entry name" value="Aquaporin_transptr"/>
</dbReference>
<keyword evidence="3 6" id="KW-1133">Transmembrane helix</keyword>
<dbReference type="PANTHER" id="PTHR19139:SF284">
    <property type="entry name" value="AQUAPORIN"/>
    <property type="match status" value="1"/>
</dbReference>
<dbReference type="GO" id="GO:0016020">
    <property type="term" value="C:membrane"/>
    <property type="evidence" value="ECO:0007669"/>
    <property type="project" value="UniProtKB-SubCell"/>
</dbReference>
<dbReference type="PRINTS" id="PR00783">
    <property type="entry name" value="MINTRINSICP"/>
</dbReference>
<comment type="similarity">
    <text evidence="5">Belongs to the MIP/aquaporin (TC 1.A.8) family.</text>
</comment>
<evidence type="ECO:0000313" key="8">
    <source>
        <dbReference type="Proteomes" id="UP001519460"/>
    </source>
</evidence>
<keyword evidence="4 6" id="KW-0472">Membrane</keyword>
<feature type="non-terminal residue" evidence="7">
    <location>
        <position position="1"/>
    </location>
</feature>
<evidence type="ECO:0000256" key="5">
    <source>
        <dbReference type="RuleBase" id="RU000477"/>
    </source>
</evidence>
<reference evidence="7 8" key="1">
    <citation type="journal article" date="2023" name="Sci. Data">
        <title>Genome assembly of the Korean intertidal mud-creeper Batillaria attramentaria.</title>
        <authorList>
            <person name="Patra A.K."/>
            <person name="Ho P.T."/>
            <person name="Jun S."/>
            <person name="Lee S.J."/>
            <person name="Kim Y."/>
            <person name="Won Y.J."/>
        </authorList>
    </citation>
    <scope>NUCLEOTIDE SEQUENCE [LARGE SCALE GENOMIC DNA]</scope>
    <source>
        <strain evidence="7">Wonlab-2016</strain>
    </source>
</reference>
<keyword evidence="2 5" id="KW-0812">Transmembrane</keyword>
<sequence>GILPSETFKAIGGGAHNLGENVTAGEGMLCEIVLTVVLVLTVLMAAVDPQTKSNLAPLAIGFAVFVDILAGISVTGASMNPARSFGPAVVVSNVSSDFWKYHYIYWVGPLIGAIVAAVWYRCNAPHRHTMFFTEPATVYQVEDITFTSSSMQRPTSSRGVIAAD</sequence>
<dbReference type="AlphaFoldDB" id="A0ABD0M9A4"/>
<gene>
    <name evidence="7" type="ORF">BaRGS_00000941</name>
</gene>
<evidence type="ECO:0000256" key="2">
    <source>
        <dbReference type="ARBA" id="ARBA00022692"/>
    </source>
</evidence>
<keyword evidence="5" id="KW-0813">Transport</keyword>
<dbReference type="Proteomes" id="UP001519460">
    <property type="component" value="Unassembled WGS sequence"/>
</dbReference>
<dbReference type="EMBL" id="JACVVK020000003">
    <property type="protein sequence ID" value="KAK7507976.1"/>
    <property type="molecule type" value="Genomic_DNA"/>
</dbReference>
<protein>
    <recommendedName>
        <fullName evidence="9">Aquaporin</fullName>
    </recommendedName>
</protein>
<comment type="subcellular location">
    <subcellularLocation>
        <location evidence="1">Membrane</location>
        <topology evidence="1">Multi-pass membrane protein</topology>
    </subcellularLocation>
</comment>
<dbReference type="InterPro" id="IPR000425">
    <property type="entry name" value="MIP"/>
</dbReference>
<dbReference type="PANTHER" id="PTHR19139">
    <property type="entry name" value="AQUAPORIN TRANSPORTER"/>
    <property type="match status" value="1"/>
</dbReference>
<keyword evidence="8" id="KW-1185">Reference proteome</keyword>
<feature type="transmembrane region" description="Helical" evidence="6">
    <location>
        <begin position="103"/>
        <end position="120"/>
    </location>
</feature>
<dbReference type="Gene3D" id="1.20.1080.10">
    <property type="entry name" value="Glycerol uptake facilitator protein"/>
    <property type="match status" value="1"/>
</dbReference>
<dbReference type="InterPro" id="IPR023271">
    <property type="entry name" value="Aquaporin-like"/>
</dbReference>
<feature type="transmembrane region" description="Helical" evidence="6">
    <location>
        <begin position="26"/>
        <end position="46"/>
    </location>
</feature>
<feature type="transmembrane region" description="Helical" evidence="6">
    <location>
        <begin position="58"/>
        <end position="79"/>
    </location>
</feature>
<name>A0ABD0M9A4_9CAEN</name>
<proteinExistence type="inferred from homology"/>
<evidence type="ECO:0000256" key="4">
    <source>
        <dbReference type="ARBA" id="ARBA00023136"/>
    </source>
</evidence>
<evidence type="ECO:0000256" key="6">
    <source>
        <dbReference type="SAM" id="Phobius"/>
    </source>
</evidence>
<dbReference type="SUPFAM" id="SSF81338">
    <property type="entry name" value="Aquaporin-like"/>
    <property type="match status" value="1"/>
</dbReference>
<evidence type="ECO:0000256" key="3">
    <source>
        <dbReference type="ARBA" id="ARBA00022989"/>
    </source>
</evidence>
<comment type="caution">
    <text evidence="7">The sequence shown here is derived from an EMBL/GenBank/DDBJ whole genome shotgun (WGS) entry which is preliminary data.</text>
</comment>
<evidence type="ECO:0000256" key="1">
    <source>
        <dbReference type="ARBA" id="ARBA00004141"/>
    </source>
</evidence>
<feature type="non-terminal residue" evidence="7">
    <location>
        <position position="164"/>
    </location>
</feature>
<dbReference type="Pfam" id="PF00230">
    <property type="entry name" value="MIP"/>
    <property type="match status" value="1"/>
</dbReference>
<organism evidence="7 8">
    <name type="scientific">Batillaria attramentaria</name>
    <dbReference type="NCBI Taxonomy" id="370345"/>
    <lineage>
        <taxon>Eukaryota</taxon>
        <taxon>Metazoa</taxon>
        <taxon>Spiralia</taxon>
        <taxon>Lophotrochozoa</taxon>
        <taxon>Mollusca</taxon>
        <taxon>Gastropoda</taxon>
        <taxon>Caenogastropoda</taxon>
        <taxon>Sorbeoconcha</taxon>
        <taxon>Cerithioidea</taxon>
        <taxon>Batillariidae</taxon>
        <taxon>Batillaria</taxon>
    </lineage>
</organism>
<accession>A0ABD0M9A4</accession>